<dbReference type="GO" id="GO:0016787">
    <property type="term" value="F:hydrolase activity"/>
    <property type="evidence" value="ECO:0007669"/>
    <property type="project" value="UniProtKB-KW"/>
</dbReference>
<dbReference type="Gene3D" id="3.60.15.10">
    <property type="entry name" value="Ribonuclease Z/Hydroxyacylglutathione hydrolase-like"/>
    <property type="match status" value="1"/>
</dbReference>
<keyword evidence="2" id="KW-0378">Hydrolase</keyword>
<comment type="caution">
    <text evidence="2">The sequence shown here is derived from an EMBL/GenBank/DDBJ whole genome shotgun (WGS) entry which is preliminary data.</text>
</comment>
<dbReference type="AlphaFoldDB" id="A0A840PC49"/>
<dbReference type="PANTHER" id="PTHR23131">
    <property type="entry name" value="ENDORIBONUCLEASE LACTB2"/>
    <property type="match status" value="1"/>
</dbReference>
<keyword evidence="3" id="KW-1185">Reference proteome</keyword>
<dbReference type="InterPro" id="IPR050662">
    <property type="entry name" value="Sec-metab_biosynth-thioest"/>
</dbReference>
<name>A0A840PC49_9ACTN</name>
<organism evidence="2 3">
    <name type="scientific">Thermocatellispora tengchongensis</name>
    <dbReference type="NCBI Taxonomy" id="1073253"/>
    <lineage>
        <taxon>Bacteria</taxon>
        <taxon>Bacillati</taxon>
        <taxon>Actinomycetota</taxon>
        <taxon>Actinomycetes</taxon>
        <taxon>Streptosporangiales</taxon>
        <taxon>Streptosporangiaceae</taxon>
        <taxon>Thermocatellispora</taxon>
    </lineage>
</organism>
<dbReference type="EMBL" id="JACHGN010000015">
    <property type="protein sequence ID" value="MBB5136822.1"/>
    <property type="molecule type" value="Genomic_DNA"/>
</dbReference>
<dbReference type="SUPFAM" id="SSF56281">
    <property type="entry name" value="Metallo-hydrolase/oxidoreductase"/>
    <property type="match status" value="1"/>
</dbReference>
<accession>A0A840PC49</accession>
<feature type="domain" description="Metallo-beta-lactamase" evidence="1">
    <location>
        <begin position="25"/>
        <end position="238"/>
    </location>
</feature>
<reference evidence="2 3" key="1">
    <citation type="submission" date="2020-08" db="EMBL/GenBank/DDBJ databases">
        <title>Genomic Encyclopedia of Type Strains, Phase IV (KMG-IV): sequencing the most valuable type-strain genomes for metagenomic binning, comparative biology and taxonomic classification.</title>
        <authorList>
            <person name="Goeker M."/>
        </authorList>
    </citation>
    <scope>NUCLEOTIDE SEQUENCE [LARGE SCALE GENOMIC DNA]</scope>
    <source>
        <strain evidence="2 3">DSM 45615</strain>
    </source>
</reference>
<dbReference type="InterPro" id="IPR036866">
    <property type="entry name" value="RibonucZ/Hydroxyglut_hydro"/>
</dbReference>
<dbReference type="InterPro" id="IPR001279">
    <property type="entry name" value="Metallo-B-lactamas"/>
</dbReference>
<evidence type="ECO:0000313" key="2">
    <source>
        <dbReference type="EMBL" id="MBB5136822.1"/>
    </source>
</evidence>
<dbReference type="Proteomes" id="UP000578449">
    <property type="component" value="Unassembled WGS sequence"/>
</dbReference>
<protein>
    <submittedName>
        <fullName evidence="2">Glyoxylase-like metal-dependent hydrolase (Beta-lactamase superfamily II)</fullName>
    </submittedName>
</protein>
<dbReference type="PANTHER" id="PTHR23131:SF4">
    <property type="entry name" value="METALLO-BETA-LACTAMASE SUPERFAMILY POTEIN"/>
    <property type="match status" value="1"/>
</dbReference>
<sequence>MTPLQRIDRVAAGLWRAQVPMDAITANCYLLADGGEGLLIDTAATEQADADHIPALLAAAGVAPPGLRGVLITHAHRDHVGHAAAVQRELGVPVLIHPAEKHTLDGLATWCGLSRDGLTGWLERRGVPGHRAAAIAATFAPEPGPPPAVIRHVADGEELAVGSMRWRVLFTPGHTSGHICLYEPRRRLLLTGDHLLPPGGGNAHVTVRPGSPPDPLAAYHESVRRVASLDVTLALPGHGDPVADVAALATRHLARHRRKLEETRAGLAAGPLTPYALALRLGWGRGTLHDLPGKLQFLALGEVLARLARLRCAGAVRRTAGDGVAVYALAD</sequence>
<proteinExistence type="predicted"/>
<dbReference type="Pfam" id="PF00753">
    <property type="entry name" value="Lactamase_B"/>
    <property type="match status" value="1"/>
</dbReference>
<gene>
    <name evidence="2" type="ORF">HNP84_006573</name>
</gene>
<dbReference type="SMART" id="SM00849">
    <property type="entry name" value="Lactamase_B"/>
    <property type="match status" value="1"/>
</dbReference>
<evidence type="ECO:0000313" key="3">
    <source>
        <dbReference type="Proteomes" id="UP000578449"/>
    </source>
</evidence>
<evidence type="ECO:0000259" key="1">
    <source>
        <dbReference type="SMART" id="SM00849"/>
    </source>
</evidence>
<dbReference type="RefSeq" id="WP_185053682.1">
    <property type="nucleotide sequence ID" value="NZ_BAABIX010000008.1"/>
</dbReference>